<sequence length="511" mass="52669">MGSAASSLSDRGTQLLKCASKGDAAAVDALTGAYPQLLCYSNFLQTSCWHLAARAGSSDVLAVLVSRAEDIKFRHCLANARRRSRSNTSNDRGQQQQQQQQQQQRESLVQQLVNARTSKDITPLMMAAESGCADSVRLLLQQGADPWAADKLGSTALHYGAGSGKPAVLLLLLEAAGEVGPVHSPNAAHTRYPDVRNTVGHTAVHYAVQAGAQQALAVLLSAGANPLMASLCDCMVCDNLPKGSSPLHVAARRNEPALAMQLLKAYAEHWQHRGMPDPRQFGDRNHQLPFQLALRHNNTQLAERLQPSTPLASLFGAAAGSAVDLSAVQLGPSSLVLLAGAVLRAKLQGELTAVQLQAAAGVLQSQPCLQDHCDVSDAAGDNNDASLPESTQHLQEQLAGGAAATENAAQCACSSAAAGGAAAAAFCSSSSTIGSVAPVISGAVGCAADEPSSSSSDGDLCGVCMDAAPAVSLVPCSHRLCVSCCTSMLGADNRSVLVCPFCRASVGALAP</sequence>
<feature type="domain" description="RING-type" evidence="6">
    <location>
        <begin position="461"/>
        <end position="503"/>
    </location>
</feature>
<dbReference type="InterPro" id="IPR036770">
    <property type="entry name" value="Ankyrin_rpt-contain_sf"/>
</dbReference>
<dbReference type="PROSITE" id="PS50297">
    <property type="entry name" value="ANK_REP_REGION"/>
    <property type="match status" value="2"/>
</dbReference>
<feature type="repeat" description="ANK" evidence="3">
    <location>
        <begin position="119"/>
        <end position="151"/>
    </location>
</feature>
<keyword evidence="4" id="KW-0479">Metal-binding</keyword>
<dbReference type="SMART" id="SM00248">
    <property type="entry name" value="ANK"/>
    <property type="match status" value="5"/>
</dbReference>
<dbReference type="Pfam" id="PF12796">
    <property type="entry name" value="Ank_2"/>
    <property type="match status" value="1"/>
</dbReference>
<dbReference type="InterPro" id="IPR002110">
    <property type="entry name" value="Ankyrin_rpt"/>
</dbReference>
<dbReference type="SUPFAM" id="SSF57850">
    <property type="entry name" value="RING/U-box"/>
    <property type="match status" value="1"/>
</dbReference>
<dbReference type="Gene3D" id="3.30.40.10">
    <property type="entry name" value="Zinc/RING finger domain, C3HC4 (zinc finger)"/>
    <property type="match status" value="1"/>
</dbReference>
<dbReference type="Gene3D" id="1.25.40.20">
    <property type="entry name" value="Ankyrin repeat-containing domain"/>
    <property type="match status" value="2"/>
</dbReference>
<feature type="region of interest" description="Disordered" evidence="5">
    <location>
        <begin position="81"/>
        <end position="109"/>
    </location>
</feature>
<feature type="compositionally biased region" description="Low complexity" evidence="5">
    <location>
        <begin position="86"/>
        <end position="104"/>
    </location>
</feature>
<gene>
    <name evidence="7" type="ORF">BQ4739_LOCUS3895</name>
</gene>
<keyword evidence="8" id="KW-1185">Reference proteome</keyword>
<evidence type="ECO:0000256" key="3">
    <source>
        <dbReference type="PROSITE-ProRule" id="PRU00023"/>
    </source>
</evidence>
<organism evidence="7 8">
    <name type="scientific">Tetradesmus obliquus</name>
    <name type="common">Green alga</name>
    <name type="synonym">Acutodesmus obliquus</name>
    <dbReference type="NCBI Taxonomy" id="3088"/>
    <lineage>
        <taxon>Eukaryota</taxon>
        <taxon>Viridiplantae</taxon>
        <taxon>Chlorophyta</taxon>
        <taxon>core chlorophytes</taxon>
        <taxon>Chlorophyceae</taxon>
        <taxon>CS clade</taxon>
        <taxon>Sphaeropleales</taxon>
        <taxon>Scenedesmaceae</taxon>
        <taxon>Tetradesmus</taxon>
    </lineage>
</organism>
<dbReference type="PROSITE" id="PS50088">
    <property type="entry name" value="ANK_REPEAT"/>
    <property type="match status" value="2"/>
</dbReference>
<reference evidence="7 8" key="1">
    <citation type="submission" date="2016-10" db="EMBL/GenBank/DDBJ databases">
        <authorList>
            <person name="Cai Z."/>
        </authorList>
    </citation>
    <scope>NUCLEOTIDE SEQUENCE [LARGE SCALE GENOMIC DNA]</scope>
</reference>
<keyword evidence="1" id="KW-0677">Repeat</keyword>
<dbReference type="InterPro" id="IPR001841">
    <property type="entry name" value="Znf_RING"/>
</dbReference>
<dbReference type="AlphaFoldDB" id="A0A383VEY0"/>
<dbReference type="InterPro" id="IPR013083">
    <property type="entry name" value="Znf_RING/FYVE/PHD"/>
</dbReference>
<accession>A0A383VEY0</accession>
<dbReference type="STRING" id="3088.A0A383VEY0"/>
<feature type="repeat" description="ANK" evidence="3">
    <location>
        <begin position="199"/>
        <end position="231"/>
    </location>
</feature>
<dbReference type="Pfam" id="PF00023">
    <property type="entry name" value="Ank"/>
    <property type="match status" value="1"/>
</dbReference>
<dbReference type="PROSITE" id="PS50089">
    <property type="entry name" value="ZF_RING_2"/>
    <property type="match status" value="1"/>
</dbReference>
<name>A0A383VEY0_TETOB</name>
<dbReference type="PANTHER" id="PTHR24198">
    <property type="entry name" value="ANKYRIN REPEAT AND PROTEIN KINASE DOMAIN-CONTAINING PROTEIN"/>
    <property type="match status" value="1"/>
</dbReference>
<evidence type="ECO:0000259" key="6">
    <source>
        <dbReference type="PROSITE" id="PS50089"/>
    </source>
</evidence>
<evidence type="ECO:0000313" key="8">
    <source>
        <dbReference type="Proteomes" id="UP000256970"/>
    </source>
</evidence>
<dbReference type="Pfam" id="PF13920">
    <property type="entry name" value="zf-C3HC4_3"/>
    <property type="match status" value="1"/>
</dbReference>
<dbReference type="GO" id="GO:0008270">
    <property type="term" value="F:zinc ion binding"/>
    <property type="evidence" value="ECO:0007669"/>
    <property type="project" value="UniProtKB-KW"/>
</dbReference>
<evidence type="ECO:0000256" key="2">
    <source>
        <dbReference type="ARBA" id="ARBA00023043"/>
    </source>
</evidence>
<evidence type="ECO:0000313" key="7">
    <source>
        <dbReference type="EMBL" id="SZX63339.1"/>
    </source>
</evidence>
<evidence type="ECO:0000256" key="5">
    <source>
        <dbReference type="SAM" id="MobiDB-lite"/>
    </source>
</evidence>
<dbReference type="EMBL" id="FNXT01000305">
    <property type="protein sequence ID" value="SZX63339.1"/>
    <property type="molecule type" value="Genomic_DNA"/>
</dbReference>
<proteinExistence type="predicted"/>
<evidence type="ECO:0000256" key="1">
    <source>
        <dbReference type="ARBA" id="ARBA00022737"/>
    </source>
</evidence>
<keyword evidence="4" id="KW-0862">Zinc</keyword>
<keyword evidence="4" id="KW-0863">Zinc-finger</keyword>
<dbReference type="PANTHER" id="PTHR24198:SF165">
    <property type="entry name" value="ANKYRIN REPEAT-CONTAINING PROTEIN-RELATED"/>
    <property type="match status" value="1"/>
</dbReference>
<evidence type="ECO:0000256" key="4">
    <source>
        <dbReference type="PROSITE-ProRule" id="PRU00175"/>
    </source>
</evidence>
<keyword evidence="2 3" id="KW-0040">ANK repeat</keyword>
<dbReference type="Proteomes" id="UP000256970">
    <property type="component" value="Unassembled WGS sequence"/>
</dbReference>
<protein>
    <recommendedName>
        <fullName evidence="6">RING-type domain-containing protein</fullName>
    </recommendedName>
</protein>
<dbReference type="SMART" id="SM00184">
    <property type="entry name" value="RING"/>
    <property type="match status" value="1"/>
</dbReference>
<dbReference type="SUPFAM" id="SSF48403">
    <property type="entry name" value="Ankyrin repeat"/>
    <property type="match status" value="1"/>
</dbReference>